<dbReference type="Proteomes" id="UP000054498">
    <property type="component" value="Unassembled WGS sequence"/>
</dbReference>
<dbReference type="KEGG" id="mng:MNEG_4431"/>
<dbReference type="SUPFAM" id="SSF52047">
    <property type="entry name" value="RNI-like"/>
    <property type="match status" value="1"/>
</dbReference>
<dbReference type="InterPro" id="IPR001611">
    <property type="entry name" value="Leu-rich_rpt"/>
</dbReference>
<organism evidence="2 3">
    <name type="scientific">Monoraphidium neglectum</name>
    <dbReference type="NCBI Taxonomy" id="145388"/>
    <lineage>
        <taxon>Eukaryota</taxon>
        <taxon>Viridiplantae</taxon>
        <taxon>Chlorophyta</taxon>
        <taxon>core chlorophytes</taxon>
        <taxon>Chlorophyceae</taxon>
        <taxon>CS clade</taxon>
        <taxon>Sphaeropleales</taxon>
        <taxon>Selenastraceae</taxon>
        <taxon>Monoraphidium</taxon>
    </lineage>
</organism>
<evidence type="ECO:0000313" key="3">
    <source>
        <dbReference type="Proteomes" id="UP000054498"/>
    </source>
</evidence>
<dbReference type="EMBL" id="KK100834">
    <property type="protein sequence ID" value="KIZ03529.1"/>
    <property type="molecule type" value="Genomic_DNA"/>
</dbReference>
<dbReference type="GeneID" id="25737308"/>
<proteinExistence type="predicted"/>
<accession>A0A0D2L9P8</accession>
<reference evidence="2 3" key="1">
    <citation type="journal article" date="2013" name="BMC Genomics">
        <title>Reconstruction of the lipid metabolism for the microalga Monoraphidium neglectum from its genome sequence reveals characteristics suitable for biofuel production.</title>
        <authorList>
            <person name="Bogen C."/>
            <person name="Al-Dilaimi A."/>
            <person name="Albersmeier A."/>
            <person name="Wichmann J."/>
            <person name="Grundmann M."/>
            <person name="Rupp O."/>
            <person name="Lauersen K.J."/>
            <person name="Blifernez-Klassen O."/>
            <person name="Kalinowski J."/>
            <person name="Goesmann A."/>
            <person name="Mussgnug J.H."/>
            <person name="Kruse O."/>
        </authorList>
    </citation>
    <scope>NUCLEOTIDE SEQUENCE [LARGE SCALE GENOMIC DNA]</scope>
    <source>
        <strain evidence="2 3">SAG 48.87</strain>
    </source>
</reference>
<keyword evidence="3" id="KW-1185">Reference proteome</keyword>
<dbReference type="Gene3D" id="3.80.10.10">
    <property type="entry name" value="Ribonuclease Inhibitor"/>
    <property type="match status" value="2"/>
</dbReference>
<dbReference type="AlphaFoldDB" id="A0A0D2L9P8"/>
<dbReference type="STRING" id="145388.A0A0D2L9P8"/>
<dbReference type="SMART" id="SM00367">
    <property type="entry name" value="LRR_CC"/>
    <property type="match status" value="5"/>
</dbReference>
<dbReference type="RefSeq" id="XP_013902548.1">
    <property type="nucleotide sequence ID" value="XM_014047094.1"/>
</dbReference>
<dbReference type="InterPro" id="IPR032675">
    <property type="entry name" value="LRR_dom_sf"/>
</dbReference>
<gene>
    <name evidence="2" type="ORF">MNEG_4431</name>
</gene>
<dbReference type="GO" id="GO:0005930">
    <property type="term" value="C:axoneme"/>
    <property type="evidence" value="ECO:0007669"/>
    <property type="project" value="UniProtKB-SubCell"/>
</dbReference>
<dbReference type="InterPro" id="IPR006553">
    <property type="entry name" value="Leu-rich_rpt_Cys-con_subtyp"/>
</dbReference>
<dbReference type="PANTHER" id="PTHR13318">
    <property type="entry name" value="PARTNER OF PAIRED, ISOFORM B-RELATED"/>
    <property type="match status" value="1"/>
</dbReference>
<sequence>MARASRSSRFTLYVILVIAQKRCQLSFDVPERRLCAPPPTGNGLDALPDCVLRLHVLPLLRGADKKALRLAAVEVFDCQDATLADDTLAGFLGSTGPQILSQIHAVDVKRCHYVGRPLLAFLRSSCPALRRLSASRWTDSITLAAICRLAALEELDLSHADGLDDGGLAALTTLPRLRSLTLAGCRWVGDAGCATLAKITTLEALSLAGTAAGPAALDHLSALPRLRRLDLSGCARIDGDALSCVARISSLEALELRDPGGAVGAAGLRHVAALPRLRELDLGARFVVDDAAAEGLAACRALTSLSVGSFTLLRAPTSAFGTSLRRLAFGGGAASKGLELLPPLPRLEALHITGVDTVTDRVMAAMSRHTTLTEVSLRGGYTLTKAGLACLLALPNLASLLVVSCPAAGGAALDAFAAQHPRLRTAASVHAAGVSAAA</sequence>
<dbReference type="GO" id="GO:0031146">
    <property type="term" value="P:SCF-dependent proteasomal ubiquitin-dependent protein catabolic process"/>
    <property type="evidence" value="ECO:0007669"/>
    <property type="project" value="TreeGrafter"/>
</dbReference>
<name>A0A0D2L9P8_9CHLO</name>
<dbReference type="GO" id="GO:0019005">
    <property type="term" value="C:SCF ubiquitin ligase complex"/>
    <property type="evidence" value="ECO:0007669"/>
    <property type="project" value="TreeGrafter"/>
</dbReference>
<protein>
    <submittedName>
        <fullName evidence="2">Uncharacterized protein</fullName>
    </submittedName>
</protein>
<dbReference type="PANTHER" id="PTHR13318:SF190">
    <property type="entry name" value="PARTNER OF PAIRED, ISOFORM B"/>
    <property type="match status" value="1"/>
</dbReference>
<evidence type="ECO:0000313" key="2">
    <source>
        <dbReference type="EMBL" id="KIZ03529.1"/>
    </source>
</evidence>
<comment type="subcellular location">
    <subcellularLocation>
        <location evidence="1">Cytoplasm</location>
        <location evidence="1">Cytoskeleton</location>
        <location evidence="1">Cilium axoneme</location>
    </subcellularLocation>
</comment>
<evidence type="ECO:0000256" key="1">
    <source>
        <dbReference type="ARBA" id="ARBA00004430"/>
    </source>
</evidence>
<dbReference type="OrthoDB" id="10257471at2759"/>
<dbReference type="Pfam" id="PF13516">
    <property type="entry name" value="LRR_6"/>
    <property type="match status" value="1"/>
</dbReference>